<proteinExistence type="predicted"/>
<gene>
    <name evidence="1" type="ORF">SAMN05421684_1718</name>
</gene>
<evidence type="ECO:0000313" key="1">
    <source>
        <dbReference type="EMBL" id="SDY81980.1"/>
    </source>
</evidence>
<dbReference type="Proteomes" id="UP000199632">
    <property type="component" value="Unassembled WGS sequence"/>
</dbReference>
<dbReference type="OrthoDB" id="3394882at2"/>
<keyword evidence="2" id="KW-1185">Reference proteome</keyword>
<dbReference type="AlphaFoldDB" id="A0A1H3MZR3"/>
<name>A0A1H3MZR3_9ACTN</name>
<accession>A0A1H3MZR3</accession>
<dbReference type="EMBL" id="FNQB01000001">
    <property type="protein sequence ID" value="SDY81980.1"/>
    <property type="molecule type" value="Genomic_DNA"/>
</dbReference>
<evidence type="ECO:0000313" key="2">
    <source>
        <dbReference type="Proteomes" id="UP000199632"/>
    </source>
</evidence>
<dbReference type="RefSeq" id="WP_090789040.1">
    <property type="nucleotide sequence ID" value="NZ_BOND01000028.1"/>
</dbReference>
<protein>
    <submittedName>
        <fullName evidence="1">Uncharacterized membrane protein</fullName>
    </submittedName>
</protein>
<sequence length="161" mass="16033">METAALTSAFLVGVASGGRSMTGLAAVALTTRPGTSSIYLDRAASNPGRALLTAGAAAELVGDKLPGTPSRLMPRSLAIRITSGALGGAALALRTRGNPALGALCGGVGAVVGSYGGAYWRRWAGTERVTAFVAAVAEDLLTAATAVAASALAPQRQPERR</sequence>
<reference evidence="2" key="1">
    <citation type="submission" date="2016-10" db="EMBL/GenBank/DDBJ databases">
        <authorList>
            <person name="Varghese N."/>
            <person name="Submissions S."/>
        </authorList>
    </citation>
    <scope>NUCLEOTIDE SEQUENCE [LARGE SCALE GENOMIC DNA]</scope>
    <source>
        <strain evidence="2">DSM 44718</strain>
    </source>
</reference>
<dbReference type="STRING" id="137265.SAMN05421684_1718"/>
<organism evidence="1 2">
    <name type="scientific">Asanoa ishikariensis</name>
    <dbReference type="NCBI Taxonomy" id="137265"/>
    <lineage>
        <taxon>Bacteria</taxon>
        <taxon>Bacillati</taxon>
        <taxon>Actinomycetota</taxon>
        <taxon>Actinomycetes</taxon>
        <taxon>Micromonosporales</taxon>
        <taxon>Micromonosporaceae</taxon>
        <taxon>Asanoa</taxon>
    </lineage>
</organism>